<dbReference type="GO" id="GO:0055086">
    <property type="term" value="P:nucleobase-containing small molecule metabolic process"/>
    <property type="evidence" value="ECO:0007669"/>
    <property type="project" value="UniProtKB-ARBA"/>
</dbReference>
<keyword evidence="4" id="KW-0862">Zinc</keyword>
<dbReference type="PROSITE" id="PS51747">
    <property type="entry name" value="CYT_DCMP_DEAMINASES_2"/>
    <property type="match status" value="1"/>
</dbReference>
<dbReference type="InterPro" id="IPR002125">
    <property type="entry name" value="CMP_dCMP_dom"/>
</dbReference>
<keyword evidence="2" id="KW-0479">Metal-binding</keyword>
<comment type="caution">
    <text evidence="6">The sequence shown here is derived from an EMBL/GenBank/DDBJ whole genome shotgun (WGS) entry which is preliminary data.</text>
</comment>
<evidence type="ECO:0000256" key="3">
    <source>
        <dbReference type="ARBA" id="ARBA00022801"/>
    </source>
</evidence>
<protein>
    <submittedName>
        <fullName evidence="6">Blasticidin-S deaminase</fullName>
        <ecNumber evidence="6">3.5.4.23</ecNumber>
    </submittedName>
</protein>
<feature type="domain" description="CMP/dCMP-type deaminase" evidence="5">
    <location>
        <begin position="1"/>
        <end position="105"/>
    </location>
</feature>
<proteinExistence type="inferred from homology"/>
<dbReference type="STRING" id="1193182.BN11_5000002"/>
<dbReference type="OrthoDB" id="9795347at2"/>
<evidence type="ECO:0000256" key="2">
    <source>
        <dbReference type="ARBA" id="ARBA00022723"/>
    </source>
</evidence>
<dbReference type="EMBL" id="CAJA01000447">
    <property type="protein sequence ID" value="CCH75053.1"/>
    <property type="molecule type" value="Genomic_DNA"/>
</dbReference>
<dbReference type="GO" id="GO:0042802">
    <property type="term" value="F:identical protein binding"/>
    <property type="evidence" value="ECO:0007669"/>
    <property type="project" value="UniProtKB-ARBA"/>
</dbReference>
<dbReference type="PANTHER" id="PTHR11644:SF2">
    <property type="entry name" value="CYTIDINE DEAMINASE"/>
    <property type="match status" value="1"/>
</dbReference>
<dbReference type="EC" id="3.5.4.23" evidence="6"/>
<dbReference type="GO" id="GO:0005829">
    <property type="term" value="C:cytosol"/>
    <property type="evidence" value="ECO:0007669"/>
    <property type="project" value="TreeGrafter"/>
</dbReference>
<comment type="similarity">
    <text evidence="1">Belongs to the cytidine and deoxycytidylate deaminase family.</text>
</comment>
<evidence type="ECO:0000256" key="4">
    <source>
        <dbReference type="ARBA" id="ARBA00022833"/>
    </source>
</evidence>
<reference evidence="6 7" key="1">
    <citation type="journal article" date="2013" name="ISME J.">
        <title>A metabolic model for members of the genus Tetrasphaera involved in enhanced biological phosphorus removal.</title>
        <authorList>
            <person name="Kristiansen R."/>
            <person name="Nguyen H.T.T."/>
            <person name="Saunders A.M."/>
            <person name="Nielsen J.L."/>
            <person name="Wimmer R."/>
            <person name="Le V.Q."/>
            <person name="McIlroy S.J."/>
            <person name="Petrovski S."/>
            <person name="Seviour R.J."/>
            <person name="Calteau A."/>
            <person name="Nielsen K.L."/>
            <person name="Nielsen P.H."/>
        </authorList>
    </citation>
    <scope>NUCLEOTIDE SEQUENCE [LARGE SCALE GENOMIC DNA]</scope>
    <source>
        <strain evidence="6 7">Ben110</strain>
    </source>
</reference>
<dbReference type="PANTHER" id="PTHR11644">
    <property type="entry name" value="CYTIDINE DEAMINASE"/>
    <property type="match status" value="1"/>
</dbReference>
<evidence type="ECO:0000313" key="7">
    <source>
        <dbReference type="Proteomes" id="UP000035763"/>
    </source>
</evidence>
<dbReference type="Pfam" id="PF00383">
    <property type="entry name" value="dCMP_cyt_deam_1"/>
    <property type="match status" value="1"/>
</dbReference>
<dbReference type="Gene3D" id="3.40.140.10">
    <property type="entry name" value="Cytidine Deaminase, domain 2"/>
    <property type="match status" value="1"/>
</dbReference>
<evidence type="ECO:0000259" key="5">
    <source>
        <dbReference type="PROSITE" id="PS51747"/>
    </source>
</evidence>
<sequence length="105" mass="10630">MTTLSFVAATELAATLGDDPNHTVAAAALGLNGNIYAGVNNHHFNGGPCAELVVLGVAARAHAGNLATMVAVGDGGRGVISPCGRCRQVMLDQHPDICVLVPLDD</sequence>
<name>W6JZL5_9MICO</name>
<dbReference type="InterPro" id="IPR016193">
    <property type="entry name" value="Cytidine_deaminase-like"/>
</dbReference>
<dbReference type="GO" id="GO:0047711">
    <property type="term" value="F:blasticidin-S deaminase activity"/>
    <property type="evidence" value="ECO:0007669"/>
    <property type="project" value="UniProtKB-EC"/>
</dbReference>
<organism evidence="6 7">
    <name type="scientific">Nostocoides australiense Ben110</name>
    <dbReference type="NCBI Taxonomy" id="1193182"/>
    <lineage>
        <taxon>Bacteria</taxon>
        <taxon>Bacillati</taxon>
        <taxon>Actinomycetota</taxon>
        <taxon>Actinomycetes</taxon>
        <taxon>Micrococcales</taxon>
        <taxon>Intrasporangiaceae</taxon>
        <taxon>Nostocoides</taxon>
    </lineage>
</organism>
<evidence type="ECO:0000313" key="6">
    <source>
        <dbReference type="EMBL" id="CCH75053.1"/>
    </source>
</evidence>
<accession>W6JZL5</accession>
<dbReference type="AlphaFoldDB" id="W6JZL5"/>
<dbReference type="Proteomes" id="UP000035763">
    <property type="component" value="Unassembled WGS sequence"/>
</dbReference>
<keyword evidence="7" id="KW-1185">Reference proteome</keyword>
<dbReference type="GO" id="GO:0072527">
    <property type="term" value="P:pyrimidine-containing compound metabolic process"/>
    <property type="evidence" value="ECO:0007669"/>
    <property type="project" value="UniProtKB-ARBA"/>
</dbReference>
<dbReference type="GO" id="GO:0004126">
    <property type="term" value="F:cytidine deaminase activity"/>
    <property type="evidence" value="ECO:0007669"/>
    <property type="project" value="UniProtKB-ARBA"/>
</dbReference>
<dbReference type="SUPFAM" id="SSF53927">
    <property type="entry name" value="Cytidine deaminase-like"/>
    <property type="match status" value="1"/>
</dbReference>
<dbReference type="InterPro" id="IPR016192">
    <property type="entry name" value="APOBEC/CMP_deaminase_Zn-bd"/>
</dbReference>
<dbReference type="GO" id="GO:0008270">
    <property type="term" value="F:zinc ion binding"/>
    <property type="evidence" value="ECO:0007669"/>
    <property type="project" value="InterPro"/>
</dbReference>
<evidence type="ECO:0000256" key="1">
    <source>
        <dbReference type="ARBA" id="ARBA00006576"/>
    </source>
</evidence>
<dbReference type="CDD" id="cd01283">
    <property type="entry name" value="cytidine_deaminase"/>
    <property type="match status" value="1"/>
</dbReference>
<dbReference type="PROSITE" id="PS00903">
    <property type="entry name" value="CYT_DCMP_DEAMINASES_1"/>
    <property type="match status" value="1"/>
</dbReference>
<gene>
    <name evidence="6" type="ORF">BN11_5000002</name>
</gene>
<dbReference type="InterPro" id="IPR050202">
    <property type="entry name" value="Cyt/Deoxycyt_deaminase"/>
</dbReference>
<keyword evidence="3 6" id="KW-0378">Hydrolase</keyword>